<dbReference type="EMBL" id="LNSV01000120">
    <property type="protein sequence ID" value="KUH35670.1"/>
    <property type="molecule type" value="Genomic_DNA"/>
</dbReference>
<dbReference type="SUPFAM" id="SSF54909">
    <property type="entry name" value="Dimeric alpha+beta barrel"/>
    <property type="match status" value="1"/>
</dbReference>
<accession>A0A100Y138</accession>
<protein>
    <recommendedName>
        <fullName evidence="3">Cyclase</fullName>
    </recommendedName>
</protein>
<dbReference type="RefSeq" id="WP_058945044.1">
    <property type="nucleotide sequence ID" value="NZ_LNSV01000120.1"/>
</dbReference>
<name>A0A100Y138_9ACTN</name>
<dbReference type="AlphaFoldDB" id="A0A100Y138"/>
<organism evidence="1 2">
    <name type="scientific">Streptomyces kanasensis</name>
    <dbReference type="NCBI Taxonomy" id="936756"/>
    <lineage>
        <taxon>Bacteria</taxon>
        <taxon>Bacillati</taxon>
        <taxon>Actinomycetota</taxon>
        <taxon>Actinomycetes</taxon>
        <taxon>Kitasatosporales</taxon>
        <taxon>Streptomycetaceae</taxon>
        <taxon>Streptomyces</taxon>
    </lineage>
</organism>
<proteinExistence type="predicted"/>
<keyword evidence="2" id="KW-1185">Reference proteome</keyword>
<evidence type="ECO:0008006" key="3">
    <source>
        <dbReference type="Google" id="ProtNLM"/>
    </source>
</evidence>
<evidence type="ECO:0000313" key="1">
    <source>
        <dbReference type="EMBL" id="KUH35670.1"/>
    </source>
</evidence>
<dbReference type="OrthoDB" id="4578588at2"/>
<reference evidence="1 2" key="1">
    <citation type="submission" date="2015-11" db="EMBL/GenBank/DDBJ databases">
        <title>Genome-wide analysis reveals the secondary metabolome in Streptomyces kanasensis ZX01.</title>
        <authorList>
            <person name="Zhang G."/>
            <person name="Han L."/>
            <person name="Feng J."/>
            <person name="Zhang X."/>
        </authorList>
    </citation>
    <scope>NUCLEOTIDE SEQUENCE [LARGE SCALE GENOMIC DNA]</scope>
    <source>
        <strain evidence="1 2">ZX01</strain>
    </source>
</reference>
<dbReference type="Proteomes" id="UP000054011">
    <property type="component" value="Unassembled WGS sequence"/>
</dbReference>
<gene>
    <name evidence="1" type="ORF">ATE80_27900</name>
</gene>
<sequence>MYVVRIEHAVPEYEAWKEAFDGDPLGRSASGVRGYRIMRPVSDPGRVMIDLEFDDVERAEAMVTRLRELWTRVTVAVDPQAEITEVTDTGRY</sequence>
<evidence type="ECO:0000313" key="2">
    <source>
        <dbReference type="Proteomes" id="UP000054011"/>
    </source>
</evidence>
<comment type="caution">
    <text evidence="1">The sequence shown here is derived from an EMBL/GenBank/DDBJ whole genome shotgun (WGS) entry which is preliminary data.</text>
</comment>
<dbReference type="InterPro" id="IPR011008">
    <property type="entry name" value="Dimeric_a/b-barrel"/>
</dbReference>